<dbReference type="InterPro" id="IPR024083">
    <property type="entry name" value="Fumarase/histidase_N"/>
</dbReference>
<proteinExistence type="predicted"/>
<dbReference type="PRINTS" id="PR00149">
    <property type="entry name" value="FUMRATELYASE"/>
</dbReference>
<dbReference type="AlphaFoldDB" id="A0A1F5NKL8"/>
<dbReference type="GO" id="GO:0005829">
    <property type="term" value="C:cytosol"/>
    <property type="evidence" value="ECO:0007669"/>
    <property type="project" value="TreeGrafter"/>
</dbReference>
<dbReference type="GO" id="GO:0070626">
    <property type="term" value="F:(S)-2-(5-amino-1-(5-phospho-D-ribosyl)imidazole-4-carboxamido) succinate lyase (fumarate-forming) activity"/>
    <property type="evidence" value="ECO:0007669"/>
    <property type="project" value="TreeGrafter"/>
</dbReference>
<organism evidence="3 4">
    <name type="scientific">Candidatus Doudnabacteria bacterium RIFCSPHIGHO2_01_FULL_46_14</name>
    <dbReference type="NCBI Taxonomy" id="1817824"/>
    <lineage>
        <taxon>Bacteria</taxon>
        <taxon>Candidatus Doudnaibacteriota</taxon>
    </lineage>
</organism>
<dbReference type="Pfam" id="PF00206">
    <property type="entry name" value="Lyase_1"/>
    <property type="match status" value="1"/>
</dbReference>
<dbReference type="Gene3D" id="1.20.200.10">
    <property type="entry name" value="Fumarase/aspartase (Central domain)"/>
    <property type="match status" value="1"/>
</dbReference>
<evidence type="ECO:0000256" key="1">
    <source>
        <dbReference type="ARBA" id="ARBA00023239"/>
    </source>
</evidence>
<dbReference type="Proteomes" id="UP000176864">
    <property type="component" value="Unassembled WGS sequence"/>
</dbReference>
<dbReference type="SUPFAM" id="SSF48557">
    <property type="entry name" value="L-aspartase-like"/>
    <property type="match status" value="1"/>
</dbReference>
<comment type="caution">
    <text evidence="3">The sequence shown here is derived from an EMBL/GenBank/DDBJ whole genome shotgun (WGS) entry which is preliminary data.</text>
</comment>
<dbReference type="STRING" id="1817824.A2751_03780"/>
<dbReference type="InterPro" id="IPR000362">
    <property type="entry name" value="Fumarate_lyase_fam"/>
</dbReference>
<dbReference type="PANTHER" id="PTHR43172">
    <property type="entry name" value="ADENYLOSUCCINATE LYASE"/>
    <property type="match status" value="1"/>
</dbReference>
<evidence type="ECO:0000313" key="4">
    <source>
        <dbReference type="Proteomes" id="UP000176864"/>
    </source>
</evidence>
<protein>
    <recommendedName>
        <fullName evidence="2">Fumarate lyase N-terminal domain-containing protein</fullName>
    </recommendedName>
</protein>
<evidence type="ECO:0000313" key="3">
    <source>
        <dbReference type="EMBL" id="OGE78247.1"/>
    </source>
</evidence>
<keyword evidence="1" id="KW-0456">Lyase</keyword>
<sequence length="484" mass="54665">MEMHEVRTALNTTLPGNPRYQPKQLVPYFGYDYTYRGVGEVEIATIQVLGDIEVIPKGEIELLTADLIEAVLRITATEVDHIERTITKHDMRAWVRAAQAVVQNRLGQWFHIPLTSYDPLTTGRALQFLRAYREVIRKSLKEVITLFAKMTHDFAGDIQIGRTHGRHALPITVGFWLATILDRIIFNYEKIEQHSRELVGKISGAVGANNAVFGLKIAEKCGTKSFENRVLEKLGLPAPRISTQIAPPESLAYFLFSHCMLSASFAQFGDDARNLMRSEIDELAEGFDATQVASSTMAHKRNPWNLEELVGQWIRTKNEFGKVMDTLNSGHQRDLIASCVYRDFPIIMVNVQVQMNKMLERGDKDVPFLSRLTIDRQICRRNFDHSAHLILAEPIYIALQMAGYPKDAHLLVAKKLMPVAEKRHILLVEALEEFAAQDPEVATALSDIPPAIIELFRHPEQYIGNAEQKAIEIAELAESVANEM</sequence>
<dbReference type="GO" id="GO:0044208">
    <property type="term" value="P:'de novo' AMP biosynthetic process"/>
    <property type="evidence" value="ECO:0007669"/>
    <property type="project" value="TreeGrafter"/>
</dbReference>
<feature type="domain" description="Fumarate lyase N-terminal" evidence="2">
    <location>
        <begin position="98"/>
        <end position="311"/>
    </location>
</feature>
<accession>A0A1F5NKL8</accession>
<reference evidence="3 4" key="1">
    <citation type="journal article" date="2016" name="Nat. Commun.">
        <title>Thousands of microbial genomes shed light on interconnected biogeochemical processes in an aquifer system.</title>
        <authorList>
            <person name="Anantharaman K."/>
            <person name="Brown C.T."/>
            <person name="Hug L.A."/>
            <person name="Sharon I."/>
            <person name="Castelle C.J."/>
            <person name="Probst A.J."/>
            <person name="Thomas B.C."/>
            <person name="Singh A."/>
            <person name="Wilkins M.J."/>
            <person name="Karaoz U."/>
            <person name="Brodie E.L."/>
            <person name="Williams K.H."/>
            <person name="Hubbard S.S."/>
            <person name="Banfield J.F."/>
        </authorList>
    </citation>
    <scope>NUCLEOTIDE SEQUENCE [LARGE SCALE GENOMIC DNA]</scope>
</reference>
<dbReference type="Gene3D" id="1.10.275.10">
    <property type="entry name" value="Fumarase/aspartase (N-terminal domain)"/>
    <property type="match status" value="1"/>
</dbReference>
<name>A0A1F5NKL8_9BACT</name>
<dbReference type="InterPro" id="IPR008948">
    <property type="entry name" value="L-Aspartase-like"/>
</dbReference>
<dbReference type="EMBL" id="MFEK01000014">
    <property type="protein sequence ID" value="OGE78247.1"/>
    <property type="molecule type" value="Genomic_DNA"/>
</dbReference>
<gene>
    <name evidence="3" type="ORF">A2751_03780</name>
</gene>
<dbReference type="InterPro" id="IPR022761">
    <property type="entry name" value="Fumarate_lyase_N"/>
</dbReference>
<dbReference type="GO" id="GO:0004018">
    <property type="term" value="F:N6-(1,2-dicarboxyethyl)AMP AMP-lyase (fumarate-forming) activity"/>
    <property type="evidence" value="ECO:0007669"/>
    <property type="project" value="TreeGrafter"/>
</dbReference>
<dbReference type="PANTHER" id="PTHR43172:SF1">
    <property type="entry name" value="ADENYLOSUCCINATE LYASE"/>
    <property type="match status" value="1"/>
</dbReference>
<evidence type="ECO:0000259" key="2">
    <source>
        <dbReference type="Pfam" id="PF00206"/>
    </source>
</evidence>